<evidence type="ECO:0000256" key="1">
    <source>
        <dbReference type="SAM" id="SignalP"/>
    </source>
</evidence>
<evidence type="ECO:0000313" key="2">
    <source>
        <dbReference type="EMBL" id="KJD43404.1"/>
    </source>
</evidence>
<sequence>MSDHASSMLRLGVSVTLFITACASAAELSSQMGTTLELRSQQEEHSEGRINRTLEVSMPERVKGTQVMQAIRMNLQEGIPVQVDGTVYDMYSEPFEPDVSALEASSLYSMHPQRDQYGDIQSIRFEKLGED</sequence>
<dbReference type="AlphaFoldDB" id="A0A0D7WWR0"/>
<feature type="chain" id="PRO_5002325786" evidence="1">
    <location>
        <begin position="26"/>
        <end position="131"/>
    </location>
</feature>
<protein>
    <submittedName>
        <fullName evidence="2">Uncharacterized protein</fullName>
    </submittedName>
</protein>
<comment type="caution">
    <text evidence="2">The sequence shown here is derived from an EMBL/GenBank/DDBJ whole genome shotgun (WGS) entry which is preliminary data.</text>
</comment>
<dbReference type="PATRIC" id="fig|159743.3.peg.5047"/>
<proteinExistence type="predicted"/>
<gene>
    <name evidence="2" type="ORF">QD47_22705</name>
</gene>
<organism evidence="2 3">
    <name type="scientific">Paenibacillus terrae</name>
    <dbReference type="NCBI Taxonomy" id="159743"/>
    <lineage>
        <taxon>Bacteria</taxon>
        <taxon>Bacillati</taxon>
        <taxon>Bacillota</taxon>
        <taxon>Bacilli</taxon>
        <taxon>Bacillales</taxon>
        <taxon>Paenibacillaceae</taxon>
        <taxon>Paenibacillus</taxon>
    </lineage>
</organism>
<name>A0A0D7WWR0_9BACL</name>
<dbReference type="Proteomes" id="UP000032534">
    <property type="component" value="Unassembled WGS sequence"/>
</dbReference>
<evidence type="ECO:0000313" key="3">
    <source>
        <dbReference type="Proteomes" id="UP000032534"/>
    </source>
</evidence>
<feature type="signal peptide" evidence="1">
    <location>
        <begin position="1"/>
        <end position="25"/>
    </location>
</feature>
<reference evidence="2 3" key="1">
    <citation type="submission" date="2014-11" db="EMBL/GenBank/DDBJ databases">
        <title>Draft Genome Sequences of Paenibacillus polymyxa NRRL B-30509 and Paenibacillus terrae NRRL B-30644, Strains from a Poultry Environment that Produce Tridecaptin A and Paenicidins.</title>
        <authorList>
            <person name="van Belkum M.J."/>
            <person name="Lohans C.T."/>
            <person name="Vederas J.C."/>
        </authorList>
    </citation>
    <scope>NUCLEOTIDE SEQUENCE [LARGE SCALE GENOMIC DNA]</scope>
    <source>
        <strain evidence="2 3">NRRL B-30644</strain>
    </source>
</reference>
<dbReference type="EMBL" id="JTHP01000058">
    <property type="protein sequence ID" value="KJD43404.1"/>
    <property type="molecule type" value="Genomic_DNA"/>
</dbReference>
<keyword evidence="1" id="KW-0732">Signal</keyword>
<accession>A0A0D7WWR0</accession>
<dbReference type="RefSeq" id="WP_044648265.1">
    <property type="nucleotide sequence ID" value="NZ_JTHP01000058.1"/>
</dbReference>
<keyword evidence="3" id="KW-1185">Reference proteome</keyword>
<dbReference type="OrthoDB" id="2649947at2"/>